<dbReference type="AlphaFoldDB" id="A0A4Q9Z0U6"/>
<comment type="caution">
    <text evidence="3">The sequence shown here is derived from an EMBL/GenBank/DDBJ whole genome shotgun (WGS) entry which is preliminary data.</text>
</comment>
<feature type="domain" description="Fibronectin type-III" evidence="2">
    <location>
        <begin position="139"/>
        <end position="232"/>
    </location>
</feature>
<dbReference type="InterPro" id="IPR036116">
    <property type="entry name" value="FN3_sf"/>
</dbReference>
<dbReference type="Gene3D" id="2.60.40.10">
    <property type="entry name" value="Immunoglobulins"/>
    <property type="match status" value="2"/>
</dbReference>
<sequence>MKNIKLLAGLFLIFTALTFSSCETEPIDSAIVLDDFNPPVCNVPTAFQASNFINNNSVSLSWVAGGSETSWTIEYGIQGFALGTGTTVSSTSTTYLVTGLNSTNSYSFYVKSNCSATSSSQWVGPVNVQGIVLNPNCPNPSNLMAVRNAATNTNVDVTWTAGATETSWEIQYGMTGFIIGTGNTVTSATTTKQVTGISATVSYDFYVRATCSATQNSGWIGPVVVNAATQTNTVVGTYMMTAFNTVPSTDLNGDGTSSVNQMNEITCFNNMLLTLNANGTYVANEKGVDLNLSGGYECFTDPDDVGTWVLVGNLLTLNSSDSTIDPYTFTVSGNTLSSTVPNGTVLTNQSGIVVETAADITVIYTKQ</sequence>
<accession>A0A4Q9Z0U6</accession>
<keyword evidence="1" id="KW-0732">Signal</keyword>
<gene>
    <name evidence="3" type="ORF">EZL74_08405</name>
</gene>
<feature type="chain" id="PRO_5020970007" description="Fibronectin type-III domain-containing protein" evidence="1">
    <location>
        <begin position="22"/>
        <end position="367"/>
    </location>
</feature>
<dbReference type="PROSITE" id="PS51257">
    <property type="entry name" value="PROKAR_LIPOPROTEIN"/>
    <property type="match status" value="1"/>
</dbReference>
<dbReference type="InterPro" id="IPR013783">
    <property type="entry name" value="Ig-like_fold"/>
</dbReference>
<reference evidence="3 4" key="1">
    <citation type="submission" date="2019-02" db="EMBL/GenBank/DDBJ databases">
        <title>Flavobacterium sp. RD-2-33 isolated from forest soil.</title>
        <authorList>
            <person name="Chaudhary D.K."/>
        </authorList>
    </citation>
    <scope>NUCLEOTIDE SEQUENCE [LARGE SCALE GENOMIC DNA]</scope>
    <source>
        <strain evidence="3 4">RD-2-33</strain>
    </source>
</reference>
<dbReference type="PROSITE" id="PS50853">
    <property type="entry name" value="FN3"/>
    <property type="match status" value="2"/>
</dbReference>
<dbReference type="SMART" id="SM00060">
    <property type="entry name" value="FN3"/>
    <property type="match status" value="2"/>
</dbReference>
<evidence type="ECO:0000256" key="1">
    <source>
        <dbReference type="SAM" id="SignalP"/>
    </source>
</evidence>
<protein>
    <recommendedName>
        <fullName evidence="2">Fibronectin type-III domain-containing protein</fullName>
    </recommendedName>
</protein>
<dbReference type="Pfam" id="PF00041">
    <property type="entry name" value="fn3"/>
    <property type="match status" value="1"/>
</dbReference>
<dbReference type="OrthoDB" id="9792152at2"/>
<dbReference type="RefSeq" id="WP_131476163.1">
    <property type="nucleotide sequence ID" value="NZ_SJPE01000008.1"/>
</dbReference>
<dbReference type="Proteomes" id="UP000293300">
    <property type="component" value="Unassembled WGS sequence"/>
</dbReference>
<dbReference type="EMBL" id="SJPE01000008">
    <property type="protein sequence ID" value="TBX68803.1"/>
    <property type="molecule type" value="Genomic_DNA"/>
</dbReference>
<evidence type="ECO:0000259" key="2">
    <source>
        <dbReference type="PROSITE" id="PS50853"/>
    </source>
</evidence>
<name>A0A4Q9Z0U6_9FLAO</name>
<proteinExistence type="predicted"/>
<feature type="signal peptide" evidence="1">
    <location>
        <begin position="1"/>
        <end position="21"/>
    </location>
</feature>
<keyword evidence="4" id="KW-1185">Reference proteome</keyword>
<evidence type="ECO:0000313" key="4">
    <source>
        <dbReference type="Proteomes" id="UP000293300"/>
    </source>
</evidence>
<organism evidence="3 4">
    <name type="scientific">Flavobacterium silvisoli</name>
    <dbReference type="NCBI Taxonomy" id="2529433"/>
    <lineage>
        <taxon>Bacteria</taxon>
        <taxon>Pseudomonadati</taxon>
        <taxon>Bacteroidota</taxon>
        <taxon>Flavobacteriia</taxon>
        <taxon>Flavobacteriales</taxon>
        <taxon>Flavobacteriaceae</taxon>
        <taxon>Flavobacterium</taxon>
    </lineage>
</organism>
<dbReference type="InterPro" id="IPR003961">
    <property type="entry name" value="FN3_dom"/>
</dbReference>
<dbReference type="SUPFAM" id="SSF49265">
    <property type="entry name" value="Fibronectin type III"/>
    <property type="match status" value="2"/>
</dbReference>
<evidence type="ECO:0000313" key="3">
    <source>
        <dbReference type="EMBL" id="TBX68803.1"/>
    </source>
</evidence>
<feature type="domain" description="Fibronectin type-III" evidence="2">
    <location>
        <begin position="43"/>
        <end position="135"/>
    </location>
</feature>